<dbReference type="AlphaFoldDB" id="A0A7J6T4M7"/>
<evidence type="ECO:0000256" key="1">
    <source>
        <dbReference type="SAM" id="MobiDB-lite"/>
    </source>
</evidence>
<name>A0A7J6T4M7_PEROL</name>
<comment type="caution">
    <text evidence="2">The sequence shown here is derived from an EMBL/GenBank/DDBJ whole genome shotgun (WGS) entry which is preliminary data.</text>
</comment>
<accession>A0A7J6T4M7</accession>
<organism evidence="2 3">
    <name type="scientific">Perkinsus olseni</name>
    <name type="common">Perkinsus atlanticus</name>
    <dbReference type="NCBI Taxonomy" id="32597"/>
    <lineage>
        <taxon>Eukaryota</taxon>
        <taxon>Sar</taxon>
        <taxon>Alveolata</taxon>
        <taxon>Perkinsozoa</taxon>
        <taxon>Perkinsea</taxon>
        <taxon>Perkinsida</taxon>
        <taxon>Perkinsidae</taxon>
        <taxon>Perkinsus</taxon>
    </lineage>
</organism>
<evidence type="ECO:0000313" key="2">
    <source>
        <dbReference type="EMBL" id="KAF4739837.1"/>
    </source>
</evidence>
<feature type="non-terminal residue" evidence="2">
    <location>
        <position position="180"/>
    </location>
</feature>
<feature type="region of interest" description="Disordered" evidence="1">
    <location>
        <begin position="117"/>
        <end position="180"/>
    </location>
</feature>
<gene>
    <name evidence="2" type="ORF">FOZ62_017152</name>
</gene>
<feature type="compositionally biased region" description="Basic and acidic residues" evidence="1">
    <location>
        <begin position="156"/>
        <end position="171"/>
    </location>
</feature>
<protein>
    <submittedName>
        <fullName evidence="2">Uncharacterized protein</fullName>
    </submittedName>
</protein>
<dbReference type="Proteomes" id="UP000574390">
    <property type="component" value="Unassembled WGS sequence"/>
</dbReference>
<dbReference type="EMBL" id="JABANM010010142">
    <property type="protein sequence ID" value="KAF4739837.1"/>
    <property type="molecule type" value="Genomic_DNA"/>
</dbReference>
<proteinExistence type="predicted"/>
<feature type="compositionally biased region" description="Polar residues" evidence="1">
    <location>
        <begin position="126"/>
        <end position="138"/>
    </location>
</feature>
<feature type="non-terminal residue" evidence="2">
    <location>
        <position position="1"/>
    </location>
</feature>
<evidence type="ECO:0000313" key="3">
    <source>
        <dbReference type="Proteomes" id="UP000574390"/>
    </source>
</evidence>
<reference evidence="2 3" key="1">
    <citation type="submission" date="2020-04" db="EMBL/GenBank/DDBJ databases">
        <title>Perkinsus olseni comparative genomics.</title>
        <authorList>
            <person name="Bogema D.R."/>
        </authorList>
    </citation>
    <scope>NUCLEOTIDE SEQUENCE [LARGE SCALE GENOMIC DNA]</scope>
    <source>
        <strain evidence="2">ATCC PRA-205</strain>
    </source>
</reference>
<sequence>SGRHHLTPTVVSALRDSRKQRNHWADTCPNIEKLVDLQDTLRRLAAQDPSAVAVDELLVALNSVLGLLTLSYASVGESVYSVVEAKVKWLMTARGQANNLSQDQRGQNVASGSIEDAQAPPATLVPSANGTSNSQSRIRQLRRRFESASPEPQPSPREESSSALERQRTRTAEATIVPPP</sequence>